<gene>
    <name evidence="2" type="ORF">CYLTODRAFT_413822</name>
</gene>
<keyword evidence="3" id="KW-1185">Reference proteome</keyword>
<dbReference type="Proteomes" id="UP000054007">
    <property type="component" value="Unassembled WGS sequence"/>
</dbReference>
<evidence type="ECO:0000256" key="1">
    <source>
        <dbReference type="SAM" id="MobiDB-lite"/>
    </source>
</evidence>
<accession>A0A0D7B0K3</accession>
<evidence type="ECO:0000313" key="2">
    <source>
        <dbReference type="EMBL" id="KIY63715.1"/>
    </source>
</evidence>
<dbReference type="InterPro" id="IPR032675">
    <property type="entry name" value="LRR_dom_sf"/>
</dbReference>
<dbReference type="AlphaFoldDB" id="A0A0D7B0K3"/>
<feature type="region of interest" description="Disordered" evidence="1">
    <location>
        <begin position="299"/>
        <end position="318"/>
    </location>
</feature>
<dbReference type="SUPFAM" id="SSF52047">
    <property type="entry name" value="RNI-like"/>
    <property type="match status" value="1"/>
</dbReference>
<evidence type="ECO:0000313" key="3">
    <source>
        <dbReference type="Proteomes" id="UP000054007"/>
    </source>
</evidence>
<sequence length="402" mass="44874">MWYFNQVSRHLRNATVNNHQMLSISIGKCNFYLHDYDLHPITYLLPSYAASITHLTLFLPPAAHHRLLSIQNQLTRLVYVAFVNTASDGSEDQQFFDMFEGCPTLQTFYVVNFGALADVVIPKSVKDLAVRHYNIFQREHPQLKRTEYGLRTYGSHLQSWTNLESLCIDISGRDIPDIAEPCTLLPNLNHLAVHAYVDAVIPTFLKFVNTPLLTSLSLSSMAPTSYASSDATRFFGSIDTLVVRSGCILESLELDLSVRTNVGVLLTTLDGLPTLTHLAIRRRGSSRVAQWLGDTRRQQEVLSASRPNASDAGGESNPRMLLPSLKTLTLDAEPHHAPGLPRLASWIELRAPTAPLKRVDIIWRTRNGVGYGEDKQVLETFVDRVRLVGGVVVTGVFMHADD</sequence>
<dbReference type="Gene3D" id="3.80.10.10">
    <property type="entry name" value="Ribonuclease Inhibitor"/>
    <property type="match status" value="1"/>
</dbReference>
<name>A0A0D7B0K3_9AGAR</name>
<proteinExistence type="predicted"/>
<reference evidence="2 3" key="1">
    <citation type="journal article" date="2015" name="Fungal Genet. Biol.">
        <title>Evolution of novel wood decay mechanisms in Agaricales revealed by the genome sequences of Fistulina hepatica and Cylindrobasidium torrendii.</title>
        <authorList>
            <person name="Floudas D."/>
            <person name="Held B.W."/>
            <person name="Riley R."/>
            <person name="Nagy L.G."/>
            <person name="Koehler G."/>
            <person name="Ransdell A.S."/>
            <person name="Younus H."/>
            <person name="Chow J."/>
            <person name="Chiniquy J."/>
            <person name="Lipzen A."/>
            <person name="Tritt A."/>
            <person name="Sun H."/>
            <person name="Haridas S."/>
            <person name="LaButti K."/>
            <person name="Ohm R.A."/>
            <person name="Kues U."/>
            <person name="Blanchette R.A."/>
            <person name="Grigoriev I.V."/>
            <person name="Minto R.E."/>
            <person name="Hibbett D.S."/>
        </authorList>
    </citation>
    <scope>NUCLEOTIDE SEQUENCE [LARGE SCALE GENOMIC DNA]</scope>
    <source>
        <strain evidence="2 3">FP15055 ss-10</strain>
    </source>
</reference>
<dbReference type="OrthoDB" id="2269034at2759"/>
<dbReference type="EMBL" id="KN880677">
    <property type="protein sequence ID" value="KIY63715.1"/>
    <property type="molecule type" value="Genomic_DNA"/>
</dbReference>
<evidence type="ECO:0008006" key="4">
    <source>
        <dbReference type="Google" id="ProtNLM"/>
    </source>
</evidence>
<organism evidence="2 3">
    <name type="scientific">Cylindrobasidium torrendii FP15055 ss-10</name>
    <dbReference type="NCBI Taxonomy" id="1314674"/>
    <lineage>
        <taxon>Eukaryota</taxon>
        <taxon>Fungi</taxon>
        <taxon>Dikarya</taxon>
        <taxon>Basidiomycota</taxon>
        <taxon>Agaricomycotina</taxon>
        <taxon>Agaricomycetes</taxon>
        <taxon>Agaricomycetidae</taxon>
        <taxon>Agaricales</taxon>
        <taxon>Marasmiineae</taxon>
        <taxon>Physalacriaceae</taxon>
        <taxon>Cylindrobasidium</taxon>
    </lineage>
</organism>
<protein>
    <recommendedName>
        <fullName evidence="4">F-box domain-containing protein</fullName>
    </recommendedName>
</protein>